<keyword evidence="7" id="KW-0676">Redox-active center</keyword>
<evidence type="ECO:0000256" key="4">
    <source>
        <dbReference type="ARBA" id="ARBA00022448"/>
    </source>
</evidence>
<comment type="caution">
    <text evidence="8">The sequence shown here is derived from an EMBL/GenBank/DDBJ whole genome shotgun (WGS) entry which is preliminary data.</text>
</comment>
<dbReference type="GO" id="GO:0045454">
    <property type="term" value="P:cell redox homeostasis"/>
    <property type="evidence" value="ECO:0007669"/>
    <property type="project" value="InterPro"/>
</dbReference>
<dbReference type="AlphaFoldDB" id="A0A5A5U290"/>
<dbReference type="InterPro" id="IPR036249">
    <property type="entry name" value="Thioredoxin-like_sf"/>
</dbReference>
<evidence type="ECO:0000256" key="7">
    <source>
        <dbReference type="ARBA" id="ARBA00023284"/>
    </source>
</evidence>
<dbReference type="Proteomes" id="UP000323274">
    <property type="component" value="Unassembled WGS sequence"/>
</dbReference>
<evidence type="ECO:0000256" key="3">
    <source>
        <dbReference type="ARBA" id="ARBA00017945"/>
    </source>
</evidence>
<comment type="similarity">
    <text evidence="2">Belongs to the glutaredoxin family.</text>
</comment>
<dbReference type="CDD" id="cd02976">
    <property type="entry name" value="NrdH"/>
    <property type="match status" value="1"/>
</dbReference>
<dbReference type="Pfam" id="PF00462">
    <property type="entry name" value="Glutaredoxin"/>
    <property type="match status" value="1"/>
</dbReference>
<gene>
    <name evidence="8" type="ORF">LCIT_13980</name>
</gene>
<evidence type="ECO:0000313" key="9">
    <source>
        <dbReference type="Proteomes" id="UP000323274"/>
    </source>
</evidence>
<dbReference type="NCBIfam" id="TIGR02194">
    <property type="entry name" value="GlrX_NrdH"/>
    <property type="match status" value="1"/>
</dbReference>
<dbReference type="GeneID" id="61101408"/>
<evidence type="ECO:0000256" key="2">
    <source>
        <dbReference type="ARBA" id="ARBA00007787"/>
    </source>
</evidence>
<evidence type="ECO:0000256" key="5">
    <source>
        <dbReference type="ARBA" id="ARBA00022982"/>
    </source>
</evidence>
<name>A0A5A5U290_LEUCI</name>
<evidence type="ECO:0000313" key="8">
    <source>
        <dbReference type="EMBL" id="GDZ84156.1"/>
    </source>
</evidence>
<dbReference type="PROSITE" id="PS51354">
    <property type="entry name" value="GLUTAREDOXIN_2"/>
    <property type="match status" value="1"/>
</dbReference>
<reference evidence="8 9" key="1">
    <citation type="submission" date="2019-04" db="EMBL/GenBank/DDBJ databases">
        <title>A pseudo-fructophilic Leuconostoc citreum strain F192-5 isolated from peel of satsuma mandarin: the first report for isolation and characterization of strain-dependent fructophilic-like characteristics.</title>
        <authorList>
            <person name="Maeno S."/>
            <person name="Tanizawa Y."/>
            <person name="Kajikawa A."/>
            <person name="Kanesaki Y."/>
            <person name="Kubota E."/>
            <person name="Arita M."/>
            <person name="Leon D."/>
            <person name="Endo A."/>
        </authorList>
    </citation>
    <scope>NUCLEOTIDE SEQUENCE [LARGE SCALE GENOMIC DNA]</scope>
    <source>
        <strain evidence="8 9">F192-5</strain>
    </source>
</reference>
<keyword evidence="4" id="KW-0813">Transport</keyword>
<evidence type="ECO:0000256" key="6">
    <source>
        <dbReference type="ARBA" id="ARBA00023157"/>
    </source>
</evidence>
<dbReference type="RefSeq" id="WP_004904428.1">
    <property type="nucleotide sequence ID" value="NZ_BJJW01000008.1"/>
</dbReference>
<dbReference type="GO" id="GO:0009055">
    <property type="term" value="F:electron transfer activity"/>
    <property type="evidence" value="ECO:0007669"/>
    <property type="project" value="TreeGrafter"/>
</dbReference>
<keyword evidence="5" id="KW-0249">Electron transport</keyword>
<accession>A0A5A5U290</accession>
<keyword evidence="6" id="KW-1015">Disulfide bond</keyword>
<sequence>MEKVTVYTKYDCVQCKMTKKFLETQGIPFREINIEEEIEYVDELKADGFRQTPVVSIEGMPKFSGFRPDVLKKISA</sequence>
<dbReference type="InterPro" id="IPR051548">
    <property type="entry name" value="Grx-like_ET"/>
</dbReference>
<dbReference type="OMA" id="HWSGYRP"/>
<dbReference type="InterPro" id="IPR011909">
    <property type="entry name" value="GlrX_NrdH"/>
</dbReference>
<dbReference type="SUPFAM" id="SSF52833">
    <property type="entry name" value="Thioredoxin-like"/>
    <property type="match status" value="1"/>
</dbReference>
<dbReference type="PANTHER" id="PTHR34386:SF1">
    <property type="entry name" value="GLUTAREDOXIN-LIKE PROTEIN NRDH"/>
    <property type="match status" value="1"/>
</dbReference>
<evidence type="ECO:0000256" key="1">
    <source>
        <dbReference type="ARBA" id="ARBA00002292"/>
    </source>
</evidence>
<comment type="function">
    <text evidence="1">Electron transport system for the ribonucleotide reductase system NrdEF.</text>
</comment>
<organism evidence="8 9">
    <name type="scientific">Leuconostoc citreum</name>
    <dbReference type="NCBI Taxonomy" id="33964"/>
    <lineage>
        <taxon>Bacteria</taxon>
        <taxon>Bacillati</taxon>
        <taxon>Bacillota</taxon>
        <taxon>Bacilli</taxon>
        <taxon>Lactobacillales</taxon>
        <taxon>Lactobacillaceae</taxon>
        <taxon>Leuconostoc</taxon>
    </lineage>
</organism>
<proteinExistence type="inferred from homology"/>
<dbReference type="Gene3D" id="3.40.30.10">
    <property type="entry name" value="Glutaredoxin"/>
    <property type="match status" value="1"/>
</dbReference>
<dbReference type="PANTHER" id="PTHR34386">
    <property type="entry name" value="GLUTAREDOXIN"/>
    <property type="match status" value="1"/>
</dbReference>
<dbReference type="EMBL" id="BJJW01000008">
    <property type="protein sequence ID" value="GDZ84156.1"/>
    <property type="molecule type" value="Genomic_DNA"/>
</dbReference>
<protein>
    <recommendedName>
        <fullName evidence="3">Glutaredoxin-like protein NrdH</fullName>
    </recommendedName>
</protein>
<dbReference type="InterPro" id="IPR002109">
    <property type="entry name" value="Glutaredoxin"/>
</dbReference>